<keyword evidence="3" id="KW-1003">Cell membrane</keyword>
<keyword evidence="4 9" id="KW-0812">Transmembrane</keyword>
<evidence type="ECO:0000256" key="2">
    <source>
        <dbReference type="ARBA" id="ARBA00022448"/>
    </source>
</evidence>
<dbReference type="GeneID" id="61049736"/>
<sequence>MILFQQFLANGVVVGSSYVLVALGLTLIFGILKIVNFAHGEFYMLGGYVAVVGTQVLGIGPLPSIVLVIVVMVMLGWFIERAIFVPIAKKDPTNVIIASFGLSILLQNIVLKIAGPEPMLARSGLPRGAIQIGNIFLTSERLAIVALAAVTVTALLVVLKYTWIGLSLRAMSENATVARICGINVRRVGVVTFAIGAALAGLAGALMATVFTVQPNAGSLIVMKAFVIVVLAGMGSIEGAIIAGLALGIVESLVTGYLGNGLRDIVGFIFVMGVLTIRPQGLFGIQTDRS</sequence>
<feature type="transmembrane region" description="Helical" evidence="9">
    <location>
        <begin position="95"/>
        <end position="115"/>
    </location>
</feature>
<reference evidence="10 11" key="1">
    <citation type="submission" date="2018-05" db="EMBL/GenBank/DDBJ databases">
        <title>Genomic Encyclopedia of Type Strains, Phase IV (KMG-IV): sequencing the most valuable type-strain genomes for metagenomic binning, comparative biology and taxonomic classification.</title>
        <authorList>
            <person name="Goeker M."/>
        </authorList>
    </citation>
    <scope>NUCLEOTIDE SEQUENCE [LARGE SCALE GENOMIC DNA]</scope>
    <source>
        <strain evidence="10 11">DSM 2626</strain>
    </source>
</reference>
<dbReference type="AlphaFoldDB" id="A0A8E2WGU2"/>
<keyword evidence="7 9" id="KW-0472">Membrane</keyword>
<evidence type="ECO:0000256" key="7">
    <source>
        <dbReference type="ARBA" id="ARBA00023136"/>
    </source>
</evidence>
<dbReference type="Proteomes" id="UP000245631">
    <property type="component" value="Unassembled WGS sequence"/>
</dbReference>
<evidence type="ECO:0000256" key="6">
    <source>
        <dbReference type="ARBA" id="ARBA00022989"/>
    </source>
</evidence>
<organism evidence="10 11">
    <name type="scientific">Rhizobium loti</name>
    <name type="common">Mesorhizobium loti</name>
    <dbReference type="NCBI Taxonomy" id="381"/>
    <lineage>
        <taxon>Bacteria</taxon>
        <taxon>Pseudomonadati</taxon>
        <taxon>Pseudomonadota</taxon>
        <taxon>Alphaproteobacteria</taxon>
        <taxon>Hyphomicrobiales</taxon>
        <taxon>Phyllobacteriaceae</taxon>
        <taxon>Mesorhizobium</taxon>
    </lineage>
</organism>
<evidence type="ECO:0000313" key="10">
    <source>
        <dbReference type="EMBL" id="PWJ93707.1"/>
    </source>
</evidence>
<evidence type="ECO:0000256" key="1">
    <source>
        <dbReference type="ARBA" id="ARBA00004651"/>
    </source>
</evidence>
<dbReference type="InterPro" id="IPR001851">
    <property type="entry name" value="ABC_transp_permease"/>
</dbReference>
<feature type="transmembrane region" description="Helical" evidence="9">
    <location>
        <begin position="265"/>
        <end position="285"/>
    </location>
</feature>
<dbReference type="GO" id="GO:0005886">
    <property type="term" value="C:plasma membrane"/>
    <property type="evidence" value="ECO:0007669"/>
    <property type="project" value="UniProtKB-SubCell"/>
</dbReference>
<evidence type="ECO:0000256" key="5">
    <source>
        <dbReference type="ARBA" id="ARBA00022970"/>
    </source>
</evidence>
<evidence type="ECO:0000256" key="4">
    <source>
        <dbReference type="ARBA" id="ARBA00022692"/>
    </source>
</evidence>
<gene>
    <name evidence="10" type="ORF">C8D77_101387</name>
</gene>
<dbReference type="PANTHER" id="PTHR11795:SF445">
    <property type="entry name" value="AMINO ACID ABC TRANSPORTER PERMEASE PROTEIN"/>
    <property type="match status" value="1"/>
</dbReference>
<evidence type="ECO:0000313" key="11">
    <source>
        <dbReference type="Proteomes" id="UP000245631"/>
    </source>
</evidence>
<dbReference type="GO" id="GO:0022857">
    <property type="term" value="F:transmembrane transporter activity"/>
    <property type="evidence" value="ECO:0007669"/>
    <property type="project" value="InterPro"/>
</dbReference>
<accession>A0A8E2WGU2</accession>
<comment type="similarity">
    <text evidence="8">Belongs to the binding-protein-dependent transport system permease family. LivHM subfamily.</text>
</comment>
<proteinExistence type="inferred from homology"/>
<comment type="subcellular location">
    <subcellularLocation>
        <location evidence="1">Cell membrane</location>
        <topology evidence="1">Multi-pass membrane protein</topology>
    </subcellularLocation>
</comment>
<keyword evidence="2" id="KW-0813">Transport</keyword>
<feature type="transmembrane region" description="Helical" evidence="9">
    <location>
        <begin position="12"/>
        <end position="35"/>
    </location>
</feature>
<dbReference type="GO" id="GO:0006865">
    <property type="term" value="P:amino acid transport"/>
    <property type="evidence" value="ECO:0007669"/>
    <property type="project" value="UniProtKB-KW"/>
</dbReference>
<feature type="transmembrane region" description="Helical" evidence="9">
    <location>
        <begin position="142"/>
        <end position="163"/>
    </location>
</feature>
<dbReference type="InterPro" id="IPR052157">
    <property type="entry name" value="BCAA_transport_permease"/>
</dbReference>
<dbReference type="RefSeq" id="WP_109658898.1">
    <property type="nucleotide sequence ID" value="NZ_QGGH01000001.1"/>
</dbReference>
<evidence type="ECO:0000256" key="9">
    <source>
        <dbReference type="SAM" id="Phobius"/>
    </source>
</evidence>
<evidence type="ECO:0000256" key="3">
    <source>
        <dbReference type="ARBA" id="ARBA00022475"/>
    </source>
</evidence>
<dbReference type="EMBL" id="QGGH01000001">
    <property type="protein sequence ID" value="PWJ93707.1"/>
    <property type="molecule type" value="Genomic_DNA"/>
</dbReference>
<evidence type="ECO:0000256" key="8">
    <source>
        <dbReference type="ARBA" id="ARBA00037998"/>
    </source>
</evidence>
<keyword evidence="6 9" id="KW-1133">Transmembrane helix</keyword>
<dbReference type="Pfam" id="PF02653">
    <property type="entry name" value="BPD_transp_2"/>
    <property type="match status" value="1"/>
</dbReference>
<comment type="caution">
    <text evidence="10">The sequence shown here is derived from an EMBL/GenBank/DDBJ whole genome shotgun (WGS) entry which is preliminary data.</text>
</comment>
<keyword evidence="5" id="KW-0029">Amino-acid transport</keyword>
<feature type="transmembrane region" description="Helical" evidence="9">
    <location>
        <begin position="65"/>
        <end position="83"/>
    </location>
</feature>
<dbReference type="CDD" id="cd06582">
    <property type="entry name" value="TM_PBP1_LivH_like"/>
    <property type="match status" value="1"/>
</dbReference>
<name>A0A8E2WGU2_RHILI</name>
<protein>
    <submittedName>
        <fullName evidence="10">Amino acid/amide ABC transporter membrane protein 1 (HAAT family)</fullName>
    </submittedName>
</protein>
<feature type="transmembrane region" description="Helical" evidence="9">
    <location>
        <begin position="188"/>
        <end position="211"/>
    </location>
</feature>
<dbReference type="PANTHER" id="PTHR11795">
    <property type="entry name" value="BRANCHED-CHAIN AMINO ACID TRANSPORT SYSTEM PERMEASE PROTEIN LIVH"/>
    <property type="match status" value="1"/>
</dbReference>